<name>A0A9D4CGG5_DREPO</name>
<reference evidence="1" key="2">
    <citation type="submission" date="2020-11" db="EMBL/GenBank/DDBJ databases">
        <authorList>
            <person name="McCartney M.A."/>
            <person name="Auch B."/>
            <person name="Kono T."/>
            <person name="Mallez S."/>
            <person name="Becker A."/>
            <person name="Gohl D.M."/>
            <person name="Silverstein K.A.T."/>
            <person name="Koren S."/>
            <person name="Bechman K.B."/>
            <person name="Herman A."/>
            <person name="Abrahante J.E."/>
            <person name="Garbe J."/>
        </authorList>
    </citation>
    <scope>NUCLEOTIDE SEQUENCE</scope>
    <source>
        <strain evidence="1">Duluth1</strain>
        <tissue evidence="1">Whole animal</tissue>
    </source>
</reference>
<sequence>MCNIIGFQLILSDYGIHGHCEAYRIVKLEAKEDQRESRVGLEDINRSIKSLFRTDQSKDSYHCLSRLENVIIIRLRRKGPT</sequence>
<evidence type="ECO:0000313" key="1">
    <source>
        <dbReference type="EMBL" id="KAH3724788.1"/>
    </source>
</evidence>
<accession>A0A9D4CGG5</accession>
<reference evidence="1" key="1">
    <citation type="journal article" date="2019" name="bioRxiv">
        <title>The Genome of the Zebra Mussel, Dreissena polymorpha: A Resource for Invasive Species Research.</title>
        <authorList>
            <person name="McCartney M.A."/>
            <person name="Auch B."/>
            <person name="Kono T."/>
            <person name="Mallez S."/>
            <person name="Zhang Y."/>
            <person name="Obille A."/>
            <person name="Becker A."/>
            <person name="Abrahante J.E."/>
            <person name="Garbe J."/>
            <person name="Badalamenti J.P."/>
            <person name="Herman A."/>
            <person name="Mangelson H."/>
            <person name="Liachko I."/>
            <person name="Sullivan S."/>
            <person name="Sone E.D."/>
            <person name="Koren S."/>
            <person name="Silverstein K.A.T."/>
            <person name="Beckman K.B."/>
            <person name="Gohl D.M."/>
        </authorList>
    </citation>
    <scope>NUCLEOTIDE SEQUENCE</scope>
    <source>
        <strain evidence="1">Duluth1</strain>
        <tissue evidence="1">Whole animal</tissue>
    </source>
</reference>
<evidence type="ECO:0000313" key="2">
    <source>
        <dbReference type="Proteomes" id="UP000828390"/>
    </source>
</evidence>
<dbReference type="EMBL" id="JAIWYP010000012">
    <property type="protein sequence ID" value="KAH3724788.1"/>
    <property type="molecule type" value="Genomic_DNA"/>
</dbReference>
<organism evidence="1 2">
    <name type="scientific">Dreissena polymorpha</name>
    <name type="common">Zebra mussel</name>
    <name type="synonym">Mytilus polymorpha</name>
    <dbReference type="NCBI Taxonomy" id="45954"/>
    <lineage>
        <taxon>Eukaryota</taxon>
        <taxon>Metazoa</taxon>
        <taxon>Spiralia</taxon>
        <taxon>Lophotrochozoa</taxon>
        <taxon>Mollusca</taxon>
        <taxon>Bivalvia</taxon>
        <taxon>Autobranchia</taxon>
        <taxon>Heteroconchia</taxon>
        <taxon>Euheterodonta</taxon>
        <taxon>Imparidentia</taxon>
        <taxon>Neoheterodontei</taxon>
        <taxon>Myida</taxon>
        <taxon>Dreissenoidea</taxon>
        <taxon>Dreissenidae</taxon>
        <taxon>Dreissena</taxon>
    </lineage>
</organism>
<gene>
    <name evidence="1" type="ORF">DPMN_050613</name>
</gene>
<comment type="caution">
    <text evidence="1">The sequence shown here is derived from an EMBL/GenBank/DDBJ whole genome shotgun (WGS) entry which is preliminary data.</text>
</comment>
<proteinExistence type="predicted"/>
<dbReference type="AlphaFoldDB" id="A0A9D4CGG5"/>
<protein>
    <submittedName>
        <fullName evidence="1">Uncharacterized protein</fullName>
    </submittedName>
</protein>
<dbReference type="Proteomes" id="UP000828390">
    <property type="component" value="Unassembled WGS sequence"/>
</dbReference>
<keyword evidence="2" id="KW-1185">Reference proteome</keyword>